<dbReference type="GO" id="GO:0003899">
    <property type="term" value="F:DNA-directed RNA polymerase activity"/>
    <property type="evidence" value="ECO:0007669"/>
    <property type="project" value="UniProtKB-EC"/>
</dbReference>
<dbReference type="InterPro" id="IPR000722">
    <property type="entry name" value="RNA_pol_asu"/>
</dbReference>
<dbReference type="Gene3D" id="3.30.1490.180">
    <property type="entry name" value="RNA polymerase ii"/>
    <property type="match status" value="1"/>
</dbReference>
<dbReference type="SUPFAM" id="SSF64484">
    <property type="entry name" value="beta and beta-prime subunits of DNA dependent RNA-polymerase"/>
    <property type="match status" value="1"/>
</dbReference>
<dbReference type="EC" id="2.7.7.6" evidence="1"/>
<organism evidence="7">
    <name type="scientific">viral metagenome</name>
    <dbReference type="NCBI Taxonomy" id="1070528"/>
    <lineage>
        <taxon>unclassified sequences</taxon>
        <taxon>metagenomes</taxon>
        <taxon>organismal metagenomes</taxon>
    </lineage>
</organism>
<dbReference type="InterPro" id="IPR045867">
    <property type="entry name" value="DNA-dir_RpoC_beta_prime"/>
</dbReference>
<dbReference type="Gene3D" id="4.10.860.120">
    <property type="entry name" value="RNA polymerase II, clamp domain"/>
    <property type="match status" value="1"/>
</dbReference>
<dbReference type="InterPro" id="IPR007080">
    <property type="entry name" value="RNA_pol_Rpb1_1"/>
</dbReference>
<dbReference type="PANTHER" id="PTHR19376:SF32">
    <property type="entry name" value="DNA-DIRECTED RNA POLYMERASE III SUBUNIT RPC1"/>
    <property type="match status" value="1"/>
</dbReference>
<evidence type="ECO:0000256" key="5">
    <source>
        <dbReference type="ARBA" id="ARBA00023163"/>
    </source>
</evidence>
<name>A0A6C0CNI2_9ZZZZ</name>
<evidence type="ECO:0000256" key="4">
    <source>
        <dbReference type="ARBA" id="ARBA00022695"/>
    </source>
</evidence>
<reference evidence="7" key="1">
    <citation type="journal article" date="2020" name="Nature">
        <title>Giant virus diversity and host interactions through global metagenomics.</title>
        <authorList>
            <person name="Schulz F."/>
            <person name="Roux S."/>
            <person name="Paez-Espino D."/>
            <person name="Jungbluth S."/>
            <person name="Walsh D.A."/>
            <person name="Denef V.J."/>
            <person name="McMahon K.D."/>
            <person name="Konstantinidis K.T."/>
            <person name="Eloe-Fadrosh E.A."/>
            <person name="Kyrpides N.C."/>
            <person name="Woyke T."/>
        </authorList>
    </citation>
    <scope>NUCLEOTIDE SEQUENCE</scope>
    <source>
        <strain evidence="7">GVMAG-M-3300021354-14</strain>
    </source>
</reference>
<dbReference type="Pfam" id="PF04997">
    <property type="entry name" value="RNA_pol_Rpb1_1"/>
    <property type="match status" value="1"/>
</dbReference>
<dbReference type="PANTHER" id="PTHR19376">
    <property type="entry name" value="DNA-DIRECTED RNA POLYMERASE"/>
    <property type="match status" value="1"/>
</dbReference>
<proteinExistence type="predicted"/>
<protein>
    <recommendedName>
        <fullName evidence="1">DNA-directed RNA polymerase</fullName>
        <ecNumber evidence="1">2.7.7.6</ecNumber>
    </recommendedName>
</protein>
<evidence type="ECO:0000313" key="7">
    <source>
        <dbReference type="EMBL" id="QHT05025.1"/>
    </source>
</evidence>
<sequence>MQRFLKRKETVPEVETEFNRQLKKWKTESSFNDTAPLEAEVEAIQFGLLSEEEIKGLSAVEITQPHTQKTNVIQRGGATDARLGTANRSMLCLTCGCSSNECGVGHSGHLELRYPVPNGEYLKTLHKILECICVNCCRLRIPKDFDKYESIVTTPNLKDRLKRIHNVCRKRLVCESYHETTRKRKFAARAKRVGYEQALLEEDDVEFKEDLPVEELLAQGTGCGAIQPTWIMEDGVFLRPLYTLTDEDKAKYDRGEYVPTVFTPNDIIYMLSNIPREDVEILGMSFEHSHPVNLMWRSLYIPTINIRPSKIGRQGNNRSANEDDLTTRLKNIVRCNLLLHTRLKQQEKKGTDAVVNLAKFKYNTSGECNTAEAAFKNDRGILPKKQVVTSLVLYERLYITSITYQNHKLKKKGTIQFGKVRCSLRTKHDGQKKNRIRGNVMGKRMNFTARSVASPNPVIHIHDVETPLMIAMHLTYPERVTRYNIHRLSNMVRRGPHVYPGARYVITSGNKMEDLDSELRFSIRLEIGMVVERHMLDGDYVLMNRQPSLHRHSIMAHRAVINLDPNVKSFGLHLAVTTAYNADFDGDEMNMMLLQGEMQRA</sequence>
<dbReference type="InterPro" id="IPR006592">
    <property type="entry name" value="RNA_pol_N"/>
</dbReference>
<keyword evidence="3" id="KW-0808">Transferase</keyword>
<evidence type="ECO:0000256" key="1">
    <source>
        <dbReference type="ARBA" id="ARBA00012418"/>
    </source>
</evidence>
<dbReference type="GO" id="GO:0003677">
    <property type="term" value="F:DNA binding"/>
    <property type="evidence" value="ECO:0007669"/>
    <property type="project" value="InterPro"/>
</dbReference>
<keyword evidence="2" id="KW-0240">DNA-directed RNA polymerase</keyword>
<keyword evidence="4" id="KW-0548">Nucleotidyltransferase</keyword>
<dbReference type="GO" id="GO:0000428">
    <property type="term" value="C:DNA-directed RNA polymerase complex"/>
    <property type="evidence" value="ECO:0007669"/>
    <property type="project" value="UniProtKB-KW"/>
</dbReference>
<dbReference type="Gene3D" id="2.40.40.20">
    <property type="match status" value="1"/>
</dbReference>
<dbReference type="GO" id="GO:0006351">
    <property type="term" value="P:DNA-templated transcription"/>
    <property type="evidence" value="ECO:0007669"/>
    <property type="project" value="InterPro"/>
</dbReference>
<feature type="domain" description="RNA polymerase N-terminal" evidence="6">
    <location>
        <begin position="292"/>
        <end position="601"/>
    </location>
</feature>
<dbReference type="AlphaFoldDB" id="A0A6C0CNI2"/>
<dbReference type="EMBL" id="MN739448">
    <property type="protein sequence ID" value="QHT05025.1"/>
    <property type="molecule type" value="Genomic_DNA"/>
</dbReference>
<evidence type="ECO:0000256" key="3">
    <source>
        <dbReference type="ARBA" id="ARBA00022679"/>
    </source>
</evidence>
<keyword evidence="5" id="KW-0804">Transcription</keyword>
<dbReference type="InterPro" id="IPR044893">
    <property type="entry name" value="RNA_pol_Rpb1_clamp_domain"/>
</dbReference>
<evidence type="ECO:0000256" key="2">
    <source>
        <dbReference type="ARBA" id="ARBA00022478"/>
    </source>
</evidence>
<dbReference type="SMART" id="SM00663">
    <property type="entry name" value="RPOLA_N"/>
    <property type="match status" value="1"/>
</dbReference>
<evidence type="ECO:0000259" key="6">
    <source>
        <dbReference type="SMART" id="SM00663"/>
    </source>
</evidence>
<dbReference type="Pfam" id="PF00623">
    <property type="entry name" value="RNA_pol_Rpb1_2"/>
    <property type="match status" value="1"/>
</dbReference>
<accession>A0A6C0CNI2</accession>